<sequence>MQRLRAAAYRRHRLNGDADDIVLRLLRGKRASGRLRVEAEHLGSLFGDSEALLHDACPNLARRAELRDLFDKVVVRVEEEGEALSEYVRVLSGLDCRFDVGDAVGEREGHFLDRGGAGFTDVVAGDRDGVPLRDVSRAEVKNVGDETHRRLGREDICAARDVFLEDVVLDRSRKRVHRHALLFSDGDVH</sequence>
<accession>A0A645EQ05</accession>
<comment type="caution">
    <text evidence="1">The sequence shown here is derived from an EMBL/GenBank/DDBJ whole genome shotgun (WGS) entry which is preliminary data.</text>
</comment>
<name>A0A645EQ05_9ZZZZ</name>
<evidence type="ECO:0000313" key="1">
    <source>
        <dbReference type="EMBL" id="MPN03526.1"/>
    </source>
</evidence>
<reference evidence="1" key="1">
    <citation type="submission" date="2019-08" db="EMBL/GenBank/DDBJ databases">
        <authorList>
            <person name="Kucharzyk K."/>
            <person name="Murdoch R.W."/>
            <person name="Higgins S."/>
            <person name="Loffler F."/>
        </authorList>
    </citation>
    <scope>NUCLEOTIDE SEQUENCE</scope>
</reference>
<dbReference type="AlphaFoldDB" id="A0A645EQ05"/>
<proteinExistence type="predicted"/>
<gene>
    <name evidence="1" type="ORF">SDC9_150756</name>
</gene>
<dbReference type="EMBL" id="VSSQ01049446">
    <property type="protein sequence ID" value="MPN03526.1"/>
    <property type="molecule type" value="Genomic_DNA"/>
</dbReference>
<organism evidence="1">
    <name type="scientific">bioreactor metagenome</name>
    <dbReference type="NCBI Taxonomy" id="1076179"/>
    <lineage>
        <taxon>unclassified sequences</taxon>
        <taxon>metagenomes</taxon>
        <taxon>ecological metagenomes</taxon>
    </lineage>
</organism>
<protein>
    <submittedName>
        <fullName evidence="1">Uncharacterized protein</fullName>
    </submittedName>
</protein>